<organism evidence="1 2">
    <name type="scientific">Mycobacterium tuberculosis</name>
    <dbReference type="NCBI Taxonomy" id="1773"/>
    <lineage>
        <taxon>Bacteria</taxon>
        <taxon>Bacillati</taxon>
        <taxon>Actinomycetota</taxon>
        <taxon>Actinomycetes</taxon>
        <taxon>Mycobacteriales</taxon>
        <taxon>Mycobacteriaceae</taxon>
        <taxon>Mycobacterium</taxon>
        <taxon>Mycobacterium tuberculosis complex</taxon>
    </lineage>
</organism>
<comment type="caution">
    <text evidence="1">The sequence shown here is derived from an EMBL/GenBank/DDBJ whole genome shotgun (WGS) entry which is preliminary data.</text>
</comment>
<dbReference type="AlphaFoldDB" id="A0A654ZK68"/>
<proteinExistence type="predicted"/>
<protein>
    <submittedName>
        <fullName evidence="1">Uncharacterized protein</fullName>
    </submittedName>
</protein>
<dbReference type="Proteomes" id="UP000039021">
    <property type="component" value="Unassembled WGS sequence"/>
</dbReference>
<accession>A0A654ZK68</accession>
<gene>
    <name evidence="1" type="ORF">ERS007739_04158</name>
</gene>
<dbReference type="EMBL" id="CSBK01002423">
    <property type="protein sequence ID" value="COZ81495.1"/>
    <property type="molecule type" value="Genomic_DNA"/>
</dbReference>
<sequence length="99" mass="10840">MYGKAQIVRTAVRGGDMNGSQRRVRIRLILKEFGQDAQDRGPFLGAACSHAVGHRPVGKPGEFCGCRDVLLPYPIVADQVQAQCVVVVDHCGQHRSNIR</sequence>
<name>A0A654ZK68_MYCTX</name>
<reference evidence="2" key="1">
    <citation type="submission" date="2015-03" db="EMBL/GenBank/DDBJ databases">
        <authorList>
            <consortium name="Pathogen Informatics"/>
        </authorList>
    </citation>
    <scope>NUCLEOTIDE SEQUENCE [LARGE SCALE GENOMIC DNA]</scope>
    <source>
        <strain evidence="2">N09902308</strain>
    </source>
</reference>
<evidence type="ECO:0000313" key="1">
    <source>
        <dbReference type="EMBL" id="COZ81495.1"/>
    </source>
</evidence>
<evidence type="ECO:0000313" key="2">
    <source>
        <dbReference type="Proteomes" id="UP000039021"/>
    </source>
</evidence>